<evidence type="ECO:0000313" key="5">
    <source>
        <dbReference type="Proteomes" id="UP000183015"/>
    </source>
</evidence>
<protein>
    <submittedName>
        <fullName evidence="4">Regulatory protein, luxR family</fullName>
    </submittedName>
</protein>
<dbReference type="EMBL" id="FOAZ01000013">
    <property type="protein sequence ID" value="SEL82617.1"/>
    <property type="molecule type" value="Genomic_DNA"/>
</dbReference>
<keyword evidence="2" id="KW-0067">ATP-binding</keyword>
<dbReference type="InterPro" id="IPR016032">
    <property type="entry name" value="Sig_transdc_resp-reg_C-effctor"/>
</dbReference>
<dbReference type="PANTHER" id="PTHR16305:SF35">
    <property type="entry name" value="TRANSCRIPTIONAL ACTIVATOR DOMAIN"/>
    <property type="match status" value="1"/>
</dbReference>
<evidence type="ECO:0000256" key="2">
    <source>
        <dbReference type="ARBA" id="ARBA00022840"/>
    </source>
</evidence>
<dbReference type="OrthoDB" id="3178131at2"/>
<feature type="domain" description="HTH luxR-type" evidence="3">
    <location>
        <begin position="809"/>
        <end position="874"/>
    </location>
</feature>
<name>A0A1H7TFJ9_STRJI</name>
<dbReference type="PROSITE" id="PS00622">
    <property type="entry name" value="HTH_LUXR_1"/>
    <property type="match status" value="1"/>
</dbReference>
<dbReference type="CDD" id="cd06170">
    <property type="entry name" value="LuxR_C_like"/>
    <property type="match status" value="1"/>
</dbReference>
<dbReference type="Gene3D" id="1.10.10.10">
    <property type="entry name" value="Winged helix-like DNA-binding domain superfamily/Winged helix DNA-binding domain"/>
    <property type="match status" value="1"/>
</dbReference>
<dbReference type="InterPro" id="IPR000792">
    <property type="entry name" value="Tscrpt_reg_LuxR_C"/>
</dbReference>
<dbReference type="GO" id="GO:0006355">
    <property type="term" value="P:regulation of DNA-templated transcription"/>
    <property type="evidence" value="ECO:0007669"/>
    <property type="project" value="InterPro"/>
</dbReference>
<dbReference type="GO" id="GO:0003677">
    <property type="term" value="F:DNA binding"/>
    <property type="evidence" value="ECO:0007669"/>
    <property type="project" value="InterPro"/>
</dbReference>
<dbReference type="GO" id="GO:0005737">
    <property type="term" value="C:cytoplasm"/>
    <property type="evidence" value="ECO:0007669"/>
    <property type="project" value="TreeGrafter"/>
</dbReference>
<dbReference type="AlphaFoldDB" id="A0A1H7TFJ9"/>
<dbReference type="PRINTS" id="PR00038">
    <property type="entry name" value="HTHLUXR"/>
</dbReference>
<dbReference type="PROSITE" id="PS50043">
    <property type="entry name" value="HTH_LUXR_2"/>
    <property type="match status" value="1"/>
</dbReference>
<dbReference type="RefSeq" id="WP_042444331.1">
    <property type="nucleotide sequence ID" value="NZ_BBPN01000006.1"/>
</dbReference>
<dbReference type="SUPFAM" id="SSF46894">
    <property type="entry name" value="C-terminal effector domain of the bipartite response regulators"/>
    <property type="match status" value="1"/>
</dbReference>
<dbReference type="STRING" id="235985.SAMN05414137_113210"/>
<evidence type="ECO:0000259" key="3">
    <source>
        <dbReference type="PROSITE" id="PS50043"/>
    </source>
</evidence>
<keyword evidence="5" id="KW-1185">Reference proteome</keyword>
<dbReference type="GO" id="GO:0005524">
    <property type="term" value="F:ATP binding"/>
    <property type="evidence" value="ECO:0007669"/>
    <property type="project" value="UniProtKB-KW"/>
</dbReference>
<gene>
    <name evidence="4" type="ORF">SAMN05414137_113210</name>
</gene>
<dbReference type="Proteomes" id="UP000183015">
    <property type="component" value="Unassembled WGS sequence"/>
</dbReference>
<evidence type="ECO:0000256" key="1">
    <source>
        <dbReference type="ARBA" id="ARBA00022741"/>
    </source>
</evidence>
<dbReference type="SMART" id="SM00421">
    <property type="entry name" value="HTH_LUXR"/>
    <property type="match status" value="1"/>
</dbReference>
<evidence type="ECO:0000313" key="4">
    <source>
        <dbReference type="EMBL" id="SEL82617.1"/>
    </source>
</evidence>
<sequence>MNATAAAVLTEEQPIVPPPGREVEFRRLQEAYDESLRGRGRVVVIHGSVGSGRSELLDAFSGHATRSGALVLHAGGAPLEKSFSYGVVRQLFQSQGLPEDVALSGLRLVGRPAPPGAGAAVELLEGLSSLLLRVAERRPLVLAVDDRQDADRASLEFLVYLVRRTVRAKVLVLLSSRETMTPEHPTIEVELARQRHYQRIRLDLFAPAVVATRLAPVVAPEALGALSTQAYQLTGGNPLLVSALIDDQQPGAVMLDAGENYRRAVMNCLHRIDPLALRCARGIAALGGGTSDLELLADLVLLRRDSLSRGLYLLEASGLLHEGRFRHGTVAGDLLAGVPADELAVLQSRAAELLSVHGASAAMVAEARRAAAGHRQGRQAEIAPTVFRVPGDQAVALLPGSGVAQDRPDVVVIANGTGAGTTESGAQPDLEPSRVASGGAWVTEEGHRPLRALVAAFDSGSGSFTAPASAARAEGQAEDTGARTLQALLAGADPRVIVPRAERVLREGLLGGLAPASLGSALTTLLYADRADRAGHWTAVLAERTREQCGAGWIGILGTAQAETALRLGDPRWALDRACTLLADAEPGTSAEARLVWLTTAIGAATALGRHEQAGDLLDEPTDEDLRGSVAGLRHLLARAEHLLAKGCPEEARALFGDGGHLAAQLGVDQLTGVGLWRVGAARAELAMGRAAAARRLVDEQLGRLGAAGSPRARGLALRARAATAGGAERVASLEQAVAQLEQSGDVVAVGEARAELAEACRAFGDPGRARALERALVGGSSARSHPPHGGGDVFSGVVQRTGVGEQAQADSAGRLSDAEQRVAELAAAGMTNRDISRRLHVTVSTVEQHLTRVYRKLGVRSRIELRTRLAGARELAG</sequence>
<dbReference type="InterPro" id="IPR041664">
    <property type="entry name" value="AAA_16"/>
</dbReference>
<dbReference type="eggNOG" id="COG2909">
    <property type="taxonomic scope" value="Bacteria"/>
</dbReference>
<proteinExistence type="predicted"/>
<dbReference type="SUPFAM" id="SSF52540">
    <property type="entry name" value="P-loop containing nucleoside triphosphate hydrolases"/>
    <property type="match status" value="1"/>
</dbReference>
<organism evidence="4 5">
    <name type="scientific">Streptacidiphilus jiangxiensis</name>
    <dbReference type="NCBI Taxonomy" id="235985"/>
    <lineage>
        <taxon>Bacteria</taxon>
        <taxon>Bacillati</taxon>
        <taxon>Actinomycetota</taxon>
        <taxon>Actinomycetes</taxon>
        <taxon>Kitasatosporales</taxon>
        <taxon>Streptomycetaceae</taxon>
        <taxon>Streptacidiphilus</taxon>
    </lineage>
</organism>
<dbReference type="InterPro" id="IPR027417">
    <property type="entry name" value="P-loop_NTPase"/>
</dbReference>
<reference evidence="5" key="1">
    <citation type="submission" date="2016-10" db="EMBL/GenBank/DDBJ databases">
        <authorList>
            <person name="Varghese N."/>
        </authorList>
    </citation>
    <scope>NUCLEOTIDE SEQUENCE [LARGE SCALE GENOMIC DNA]</scope>
    <source>
        <strain evidence="5">DSM 45096 / BCRC 16803 / CGMCC 4.1857 / CIP 109030 / JCM 12277 / KCTC 19219 / NBRC 100920 / 33214</strain>
    </source>
</reference>
<dbReference type="Pfam" id="PF13191">
    <property type="entry name" value="AAA_16"/>
    <property type="match status" value="1"/>
</dbReference>
<dbReference type="InterPro" id="IPR036388">
    <property type="entry name" value="WH-like_DNA-bd_sf"/>
</dbReference>
<dbReference type="GO" id="GO:0004016">
    <property type="term" value="F:adenylate cyclase activity"/>
    <property type="evidence" value="ECO:0007669"/>
    <property type="project" value="TreeGrafter"/>
</dbReference>
<accession>A0A1H7TFJ9</accession>
<dbReference type="PANTHER" id="PTHR16305">
    <property type="entry name" value="TESTICULAR SOLUBLE ADENYLYL CYCLASE"/>
    <property type="match status" value="1"/>
</dbReference>
<dbReference type="Pfam" id="PF00196">
    <property type="entry name" value="GerE"/>
    <property type="match status" value="1"/>
</dbReference>
<keyword evidence="1" id="KW-0547">Nucleotide-binding</keyword>